<evidence type="ECO:0000313" key="5">
    <source>
        <dbReference type="Proteomes" id="UP001150941"/>
    </source>
</evidence>
<dbReference type="GO" id="GO:0070125">
    <property type="term" value="P:mitochondrial translational elongation"/>
    <property type="evidence" value="ECO:0007669"/>
    <property type="project" value="TreeGrafter"/>
</dbReference>
<dbReference type="InterPro" id="IPR027417">
    <property type="entry name" value="P-loop_NTPase"/>
</dbReference>
<dbReference type="InterPro" id="IPR001650">
    <property type="entry name" value="Helicase_C-like"/>
</dbReference>
<keyword evidence="5" id="KW-1185">Reference proteome</keyword>
<dbReference type="SMART" id="SM00487">
    <property type="entry name" value="DEXDc"/>
    <property type="match status" value="1"/>
</dbReference>
<dbReference type="Gene3D" id="3.40.50.300">
    <property type="entry name" value="P-loop containing nucleotide triphosphate hydrolases"/>
    <property type="match status" value="2"/>
</dbReference>
<sequence>MPSLLFHGAHSQVSTTGDFETVDEAFVAESCVAFLELRASTEECIQSVLKYLDDGHRRLGISLATGAGKTVIFTQLIDRIPPRDATATKTLIIAHRRELVEQAAKQCRLAYPDKIVEIEMGNEKAAGHGDIIIASVQTLSRGRIYNFDPSAFKLVLVDEAHHIVARSYREALGHFRLNEPASDAPILVGVSATFSRFDGLKLGAAIDHIVYHKDYVDMIGENWLADAIFTTVKSEADLSKVKKDQFGDFSLSSLSEAVNKRTINDVTVRAWMANAKDRKSTLVFCVDIKHAMQLTETFRAHGVDARYITASTPPKVRAEQLEAFRNQEFPVLLNCGLFTEGTDIPNIDCVLLARPTKSRNLLVQMIGRGLRLHPGKQNCHIIDMVASLATGVLSTPTLFGLHPDEILTECTVKELREGRQGQPEMEAPELPDKMEDWDQDVDLTFTTYDSVYDLLNDSRSERHIRSLSPHCWVRVEDKKYLLSDSSGWLTIERQDKEFVVRHVMKFHDPVTENPTFTRPRVIATGEDFETTVRAADTYANEKFNQRNISNWMPWRRAPATSAQISLLNKAKIRNAKLMSGDLTRGQAADIITKLKFGGKGRYKATESKQKKLKRKQDAIDEFQELQKRTHVSVGPLEA</sequence>
<dbReference type="Pfam" id="PF04851">
    <property type="entry name" value="ResIII"/>
    <property type="match status" value="1"/>
</dbReference>
<dbReference type="PANTHER" id="PTHR47396:SF1">
    <property type="entry name" value="ATP-DEPENDENT HELICASE IRC3-RELATED"/>
    <property type="match status" value="1"/>
</dbReference>
<feature type="domain" description="Helicase C-terminal" evidence="3">
    <location>
        <begin position="267"/>
        <end position="438"/>
    </location>
</feature>
<keyword evidence="1 4" id="KW-0067">ATP-binding</keyword>
<dbReference type="GO" id="GO:0032042">
    <property type="term" value="P:mitochondrial DNA metabolic process"/>
    <property type="evidence" value="ECO:0007669"/>
    <property type="project" value="TreeGrafter"/>
</dbReference>
<gene>
    <name evidence="4" type="ORF">N7468_003385</name>
</gene>
<dbReference type="Pfam" id="PF00271">
    <property type="entry name" value="Helicase_C"/>
    <property type="match status" value="1"/>
</dbReference>
<dbReference type="GO" id="GO:0016787">
    <property type="term" value="F:hydrolase activity"/>
    <property type="evidence" value="ECO:0007669"/>
    <property type="project" value="InterPro"/>
</dbReference>
<dbReference type="InterPro" id="IPR014001">
    <property type="entry name" value="Helicase_ATP-bd"/>
</dbReference>
<dbReference type="SMART" id="SM00490">
    <property type="entry name" value="HELICc"/>
    <property type="match status" value="1"/>
</dbReference>
<dbReference type="SUPFAM" id="SSF52540">
    <property type="entry name" value="P-loop containing nucleoside triphosphate hydrolases"/>
    <property type="match status" value="1"/>
</dbReference>
<dbReference type="AlphaFoldDB" id="A0A9W9P712"/>
<dbReference type="Proteomes" id="UP001150941">
    <property type="component" value="Unassembled WGS sequence"/>
</dbReference>
<organism evidence="4 5">
    <name type="scientific">Penicillium chermesinum</name>
    <dbReference type="NCBI Taxonomy" id="63820"/>
    <lineage>
        <taxon>Eukaryota</taxon>
        <taxon>Fungi</taxon>
        <taxon>Dikarya</taxon>
        <taxon>Ascomycota</taxon>
        <taxon>Pezizomycotina</taxon>
        <taxon>Eurotiomycetes</taxon>
        <taxon>Eurotiomycetidae</taxon>
        <taxon>Eurotiales</taxon>
        <taxon>Aspergillaceae</taxon>
        <taxon>Penicillium</taxon>
    </lineage>
</organism>
<dbReference type="RefSeq" id="XP_058331685.1">
    <property type="nucleotide sequence ID" value="XM_058472682.1"/>
</dbReference>
<dbReference type="PANTHER" id="PTHR47396">
    <property type="entry name" value="TYPE I RESTRICTION ENZYME ECOKI R PROTEIN"/>
    <property type="match status" value="1"/>
</dbReference>
<dbReference type="GO" id="GO:0005759">
    <property type="term" value="C:mitochondrial matrix"/>
    <property type="evidence" value="ECO:0007669"/>
    <property type="project" value="TreeGrafter"/>
</dbReference>
<evidence type="ECO:0000259" key="2">
    <source>
        <dbReference type="PROSITE" id="PS51192"/>
    </source>
</evidence>
<keyword evidence="1 4" id="KW-0347">Helicase</keyword>
<dbReference type="EMBL" id="JAPQKS010000003">
    <property type="protein sequence ID" value="KAJ5238766.1"/>
    <property type="molecule type" value="Genomic_DNA"/>
</dbReference>
<dbReference type="InterPro" id="IPR050742">
    <property type="entry name" value="Helicase_Restrict-Modif_Enz"/>
</dbReference>
<dbReference type="PROSITE" id="PS51192">
    <property type="entry name" value="HELICASE_ATP_BIND_1"/>
    <property type="match status" value="1"/>
</dbReference>
<reference evidence="4" key="2">
    <citation type="journal article" date="2023" name="IMA Fungus">
        <title>Comparative genomic study of the Penicillium genus elucidates a diverse pangenome and 15 lateral gene transfer events.</title>
        <authorList>
            <person name="Petersen C."/>
            <person name="Sorensen T."/>
            <person name="Nielsen M.R."/>
            <person name="Sondergaard T.E."/>
            <person name="Sorensen J.L."/>
            <person name="Fitzpatrick D.A."/>
            <person name="Frisvad J.C."/>
            <person name="Nielsen K.L."/>
        </authorList>
    </citation>
    <scope>NUCLEOTIDE SEQUENCE</scope>
    <source>
        <strain evidence="4">IBT 19713</strain>
    </source>
</reference>
<evidence type="ECO:0000256" key="1">
    <source>
        <dbReference type="ARBA" id="ARBA00022806"/>
    </source>
</evidence>
<dbReference type="GO" id="GO:0005524">
    <property type="term" value="F:ATP binding"/>
    <property type="evidence" value="ECO:0007669"/>
    <property type="project" value="InterPro"/>
</dbReference>
<keyword evidence="1 4" id="KW-0547">Nucleotide-binding</keyword>
<name>A0A9W9P712_9EURO</name>
<comment type="caution">
    <text evidence="4">The sequence shown here is derived from an EMBL/GenBank/DDBJ whole genome shotgun (WGS) entry which is preliminary data.</text>
</comment>
<dbReference type="OrthoDB" id="16911at2759"/>
<protein>
    <submittedName>
        <fullName evidence="4">ATP-dependent helicase IRC3</fullName>
    </submittedName>
</protein>
<reference evidence="4" key="1">
    <citation type="submission" date="2022-11" db="EMBL/GenBank/DDBJ databases">
        <authorList>
            <person name="Petersen C."/>
        </authorList>
    </citation>
    <scope>NUCLEOTIDE SEQUENCE</scope>
    <source>
        <strain evidence="4">IBT 19713</strain>
    </source>
</reference>
<dbReference type="GO" id="GO:0000403">
    <property type="term" value="F:Y-form DNA binding"/>
    <property type="evidence" value="ECO:0007669"/>
    <property type="project" value="TreeGrafter"/>
</dbReference>
<evidence type="ECO:0000259" key="3">
    <source>
        <dbReference type="PROSITE" id="PS51194"/>
    </source>
</evidence>
<accession>A0A9W9P712</accession>
<feature type="domain" description="Helicase ATP-binding" evidence="2">
    <location>
        <begin position="50"/>
        <end position="212"/>
    </location>
</feature>
<dbReference type="GO" id="GO:0061749">
    <property type="term" value="F:forked DNA-dependent helicase activity"/>
    <property type="evidence" value="ECO:0007669"/>
    <property type="project" value="TreeGrafter"/>
</dbReference>
<keyword evidence="1 4" id="KW-0378">Hydrolase</keyword>
<dbReference type="GO" id="GO:0036121">
    <property type="term" value="F:double-stranded DNA helicase activity"/>
    <property type="evidence" value="ECO:0007669"/>
    <property type="project" value="TreeGrafter"/>
</dbReference>
<proteinExistence type="predicted"/>
<dbReference type="CDD" id="cd18799">
    <property type="entry name" value="SF2_C_EcoAI-like"/>
    <property type="match status" value="1"/>
</dbReference>
<evidence type="ECO:0000313" key="4">
    <source>
        <dbReference type="EMBL" id="KAJ5238766.1"/>
    </source>
</evidence>
<dbReference type="PROSITE" id="PS51194">
    <property type="entry name" value="HELICASE_CTER"/>
    <property type="match status" value="1"/>
</dbReference>
<dbReference type="InterPro" id="IPR006935">
    <property type="entry name" value="Helicase/UvrB_N"/>
</dbReference>
<dbReference type="GeneID" id="83199985"/>